<sequence length="162" mass="18536">MLVLNTATLQFSRIKLPRRLKGQGHIFRAGETKDGKPCIVGVGGTAFTLLVWFWRADDKGVERWMMDKMIPLESQIVDVTRGSLEDHGALKVIAIIDGFVYLSTYETFNDANQPCWFLSFCLETGELENFFEKRYDSHVHPYIMAWPPSLVRDKENPQPEGP</sequence>
<accession>A0A0A9AM80</accession>
<dbReference type="PANTHER" id="PTHR33207">
    <property type="entry name" value="F-BOX DOMAIN CONTAINING PROTEIN-RELATED"/>
    <property type="match status" value="1"/>
</dbReference>
<protein>
    <recommendedName>
        <fullName evidence="1">F-box protein AT5G49610-like beta-propeller domain-containing protein</fullName>
    </recommendedName>
</protein>
<proteinExistence type="predicted"/>
<dbReference type="EMBL" id="GBRH01249733">
    <property type="protein sequence ID" value="JAD48162.1"/>
    <property type="molecule type" value="Transcribed_RNA"/>
</dbReference>
<reference evidence="2" key="1">
    <citation type="submission" date="2014-09" db="EMBL/GenBank/DDBJ databases">
        <authorList>
            <person name="Magalhaes I.L.F."/>
            <person name="Oliveira U."/>
            <person name="Santos F.R."/>
            <person name="Vidigal T.H.D.A."/>
            <person name="Brescovit A.D."/>
            <person name="Santos A.J."/>
        </authorList>
    </citation>
    <scope>NUCLEOTIDE SEQUENCE</scope>
    <source>
        <tissue evidence="2">Shoot tissue taken approximately 20 cm above the soil surface</tissue>
    </source>
</reference>
<dbReference type="InterPro" id="IPR056594">
    <property type="entry name" value="AT5G49610-like_b-prop"/>
</dbReference>
<name>A0A0A9AM80_ARUDO</name>
<feature type="domain" description="F-box protein AT5G49610-like beta-propeller" evidence="1">
    <location>
        <begin position="2"/>
        <end position="149"/>
    </location>
</feature>
<dbReference type="Pfam" id="PF23635">
    <property type="entry name" value="Beta-prop_AT5G49610-like"/>
    <property type="match status" value="1"/>
</dbReference>
<evidence type="ECO:0000313" key="2">
    <source>
        <dbReference type="EMBL" id="JAD48162.1"/>
    </source>
</evidence>
<organism evidence="2">
    <name type="scientific">Arundo donax</name>
    <name type="common">Giant reed</name>
    <name type="synonym">Donax arundinaceus</name>
    <dbReference type="NCBI Taxonomy" id="35708"/>
    <lineage>
        <taxon>Eukaryota</taxon>
        <taxon>Viridiplantae</taxon>
        <taxon>Streptophyta</taxon>
        <taxon>Embryophyta</taxon>
        <taxon>Tracheophyta</taxon>
        <taxon>Spermatophyta</taxon>
        <taxon>Magnoliopsida</taxon>
        <taxon>Liliopsida</taxon>
        <taxon>Poales</taxon>
        <taxon>Poaceae</taxon>
        <taxon>PACMAD clade</taxon>
        <taxon>Arundinoideae</taxon>
        <taxon>Arundineae</taxon>
        <taxon>Arundo</taxon>
    </lineage>
</organism>
<dbReference type="AlphaFoldDB" id="A0A0A9AM80"/>
<reference evidence="2" key="2">
    <citation type="journal article" date="2015" name="Data Brief">
        <title>Shoot transcriptome of the giant reed, Arundo donax.</title>
        <authorList>
            <person name="Barrero R.A."/>
            <person name="Guerrero F.D."/>
            <person name="Moolhuijzen P."/>
            <person name="Goolsby J.A."/>
            <person name="Tidwell J."/>
            <person name="Bellgard S.E."/>
            <person name="Bellgard M.I."/>
        </authorList>
    </citation>
    <scope>NUCLEOTIDE SEQUENCE</scope>
    <source>
        <tissue evidence="2">Shoot tissue taken approximately 20 cm above the soil surface</tissue>
    </source>
</reference>
<evidence type="ECO:0000259" key="1">
    <source>
        <dbReference type="Pfam" id="PF23635"/>
    </source>
</evidence>